<dbReference type="InterPro" id="IPR010827">
    <property type="entry name" value="BamA/TamA_POTRA"/>
</dbReference>
<evidence type="ECO:0000256" key="6">
    <source>
        <dbReference type="ARBA" id="ARBA00022729"/>
    </source>
</evidence>
<comment type="subunit">
    <text evidence="10">Interacts with TamB to form the translocation and assembly module (TAM).</text>
</comment>
<evidence type="ECO:0000256" key="1">
    <source>
        <dbReference type="ARBA" id="ARBA00004442"/>
    </source>
</evidence>
<evidence type="ECO:0000256" key="7">
    <source>
        <dbReference type="ARBA" id="ARBA00023136"/>
    </source>
</evidence>
<feature type="domain" description="POTRA" evidence="12">
    <location>
        <begin position="166"/>
        <end position="237"/>
    </location>
</feature>
<evidence type="ECO:0000256" key="3">
    <source>
        <dbReference type="ARBA" id="ARBA00015419"/>
    </source>
</evidence>
<evidence type="ECO:0000259" key="12">
    <source>
        <dbReference type="Pfam" id="PF07244"/>
    </source>
</evidence>
<accession>A0A451BQH4</accession>
<keyword evidence="5" id="KW-0812">Transmembrane</keyword>
<evidence type="ECO:0000256" key="10">
    <source>
        <dbReference type="ARBA" id="ARBA00093548"/>
    </source>
</evidence>
<dbReference type="Gene3D" id="2.40.160.50">
    <property type="entry name" value="membrane protein fhac: a member of the omp85/tpsb transporter family"/>
    <property type="match status" value="1"/>
</dbReference>
<comment type="subcellular location">
    <subcellularLocation>
        <location evidence="1">Cell outer membrane</location>
    </subcellularLocation>
</comment>
<organism evidence="14">
    <name type="scientific">Candidatus Kentrum sp. SD</name>
    <dbReference type="NCBI Taxonomy" id="2126332"/>
    <lineage>
        <taxon>Bacteria</taxon>
        <taxon>Pseudomonadati</taxon>
        <taxon>Pseudomonadota</taxon>
        <taxon>Gammaproteobacteria</taxon>
        <taxon>Candidatus Kentrum</taxon>
    </lineage>
</organism>
<evidence type="ECO:0000256" key="8">
    <source>
        <dbReference type="ARBA" id="ARBA00023237"/>
    </source>
</evidence>
<feature type="domain" description="Bacterial surface antigen (D15)" evidence="11">
    <location>
        <begin position="352"/>
        <end position="630"/>
    </location>
</feature>
<keyword evidence="6" id="KW-0732">Signal</keyword>
<evidence type="ECO:0000256" key="5">
    <source>
        <dbReference type="ARBA" id="ARBA00022692"/>
    </source>
</evidence>
<keyword evidence="8" id="KW-0998">Cell outer membrane</keyword>
<dbReference type="Pfam" id="PF01103">
    <property type="entry name" value="Omp85"/>
    <property type="match status" value="1"/>
</dbReference>
<name>A0A451BQH4_9GAMM</name>
<reference evidence="14" key="1">
    <citation type="submission" date="2019-02" db="EMBL/GenBank/DDBJ databases">
        <authorList>
            <person name="Gruber-Vodicka R. H."/>
            <person name="Seah K. B. B."/>
        </authorList>
    </citation>
    <scope>NUCLEOTIDE SEQUENCE</scope>
    <source>
        <strain evidence="14">BECK_S127</strain>
    </source>
</reference>
<keyword evidence="4" id="KW-1134">Transmembrane beta strand</keyword>
<dbReference type="PANTHER" id="PTHR12815:SF47">
    <property type="entry name" value="TRANSLOCATION AND ASSEMBLY MODULE SUBUNIT TAMA"/>
    <property type="match status" value="1"/>
</dbReference>
<dbReference type="PANTHER" id="PTHR12815">
    <property type="entry name" value="SORTING AND ASSEMBLY MACHINERY SAMM50 PROTEIN FAMILY MEMBER"/>
    <property type="match status" value="1"/>
</dbReference>
<comment type="similarity">
    <text evidence="2">Belongs to the TamA family.</text>
</comment>
<evidence type="ECO:0000259" key="11">
    <source>
        <dbReference type="Pfam" id="PF01103"/>
    </source>
</evidence>
<sequence length="632" mass="70323">MTLSYRSIIPAWVLLITMLLFAQAGCVSNSAQNEKATETSFASAPFGIDTKGERSTPVLEIRGIEGPLLENARAHLSLGRDACDAPPWRIHRHYGQAENDIEKALRALGYYRPVVEKHLAPSCPMVDSGDVATGETDRGGCKQDCWSARFTVDPGSAVRVAAIEVTVAGEARTEPAFHALQKELPIRQGDILNHARYERIKADILALAADLGYFDGHFTVHELQVDPENLKATIRIVYDSGPRHRFGTLSIRHRALDSDIIERIIDWREGEPFDAKELARIYRDLVDSDYFAMVEVRPRFQRISDRRIPVEINLTPRKRYRFSFGLGMSTDGGPSGSFSVLNRRLNSRAHRWSSDTSVSLVKSTVGAEYRIPLADPRTDWLSFQGGYQREDTDTAKSQGLRLGVRRTRRYFDDWLGTISLDTLREDFEAGSTDDMATMVVAGIGFSNSRYENRMRPRWGHHLSLKLNASHTMLGSDNDFIQGYISGKWVRGMSRGGRVLLRGELGASKVDDFKTLPTSYRFFAGGDKSVRGYGFHELGPKDNRGDVVGGPHIMVGSLEYEHPVAKQWAITTFVDHGNALDNSTNILGSALKTGVGTGVRWFSPFGPAGVDLAFPLGEDDSKFRVHLNMGIDL</sequence>
<proteinExistence type="inferred from homology"/>
<dbReference type="Pfam" id="PF17243">
    <property type="entry name" value="POTRA_TamA_1"/>
    <property type="match status" value="1"/>
</dbReference>
<dbReference type="GO" id="GO:0097347">
    <property type="term" value="C:TAM protein secretion complex"/>
    <property type="evidence" value="ECO:0007669"/>
    <property type="project" value="TreeGrafter"/>
</dbReference>
<evidence type="ECO:0000256" key="4">
    <source>
        <dbReference type="ARBA" id="ARBA00022452"/>
    </source>
</evidence>
<dbReference type="InterPro" id="IPR035243">
    <property type="entry name" value="TamA_POTRA_Dom_1"/>
</dbReference>
<dbReference type="AlphaFoldDB" id="A0A451BQH4"/>
<evidence type="ECO:0000256" key="2">
    <source>
        <dbReference type="ARBA" id="ARBA00010248"/>
    </source>
</evidence>
<dbReference type="Gene3D" id="3.10.20.310">
    <property type="entry name" value="membrane protein fhac"/>
    <property type="match status" value="3"/>
</dbReference>
<feature type="domain" description="TamA POTRA" evidence="13">
    <location>
        <begin position="59"/>
        <end position="122"/>
    </location>
</feature>
<keyword evidence="7" id="KW-0472">Membrane</keyword>
<dbReference type="GO" id="GO:0009306">
    <property type="term" value="P:protein secretion"/>
    <property type="evidence" value="ECO:0007669"/>
    <property type="project" value="TreeGrafter"/>
</dbReference>
<protein>
    <recommendedName>
        <fullName evidence="3">Translocation and assembly module subunit TamA</fullName>
    </recommendedName>
    <alternativeName>
        <fullName evidence="9">Autotransporter assembly factor TamA</fullName>
    </alternativeName>
</protein>
<dbReference type="GO" id="GO:0009279">
    <property type="term" value="C:cell outer membrane"/>
    <property type="evidence" value="ECO:0007669"/>
    <property type="project" value="UniProtKB-SubCell"/>
</dbReference>
<dbReference type="Pfam" id="PF07244">
    <property type="entry name" value="POTRA"/>
    <property type="match status" value="1"/>
</dbReference>
<dbReference type="InterPro" id="IPR000184">
    <property type="entry name" value="Bac_surfAg_D15"/>
</dbReference>
<dbReference type="EMBL" id="CAADHB010000121">
    <property type="protein sequence ID" value="VFK80505.1"/>
    <property type="molecule type" value="Genomic_DNA"/>
</dbReference>
<evidence type="ECO:0000313" key="14">
    <source>
        <dbReference type="EMBL" id="VFK80505.1"/>
    </source>
</evidence>
<evidence type="ECO:0000259" key="13">
    <source>
        <dbReference type="Pfam" id="PF17243"/>
    </source>
</evidence>
<dbReference type="InterPro" id="IPR039910">
    <property type="entry name" value="D15-like"/>
</dbReference>
<gene>
    <name evidence="14" type="ORF">BECKSD772D_GA0070982_11213</name>
</gene>
<evidence type="ECO:0000256" key="9">
    <source>
        <dbReference type="ARBA" id="ARBA00033063"/>
    </source>
</evidence>